<dbReference type="Gene3D" id="2.60.40.1260">
    <property type="entry name" value="Lamin Tail domain"/>
    <property type="match status" value="1"/>
</dbReference>
<dbReference type="EMBL" id="JBJKFK010002540">
    <property type="protein sequence ID" value="KAL3310952.1"/>
    <property type="molecule type" value="Genomic_DNA"/>
</dbReference>
<dbReference type="PANTHER" id="PTHR45721">
    <property type="entry name" value="LAMIN DM0-RELATED"/>
    <property type="match status" value="1"/>
</dbReference>
<evidence type="ECO:0000313" key="3">
    <source>
        <dbReference type="EMBL" id="KAL3310952.1"/>
    </source>
</evidence>
<evidence type="ECO:0000259" key="2">
    <source>
        <dbReference type="PROSITE" id="PS51841"/>
    </source>
</evidence>
<organism evidence="3 4">
    <name type="scientific">Cichlidogyrus casuarinus</name>
    <dbReference type="NCBI Taxonomy" id="1844966"/>
    <lineage>
        <taxon>Eukaryota</taxon>
        <taxon>Metazoa</taxon>
        <taxon>Spiralia</taxon>
        <taxon>Lophotrochozoa</taxon>
        <taxon>Platyhelminthes</taxon>
        <taxon>Monogenea</taxon>
        <taxon>Monopisthocotylea</taxon>
        <taxon>Dactylogyridea</taxon>
        <taxon>Ancyrocephalidae</taxon>
        <taxon>Cichlidogyrus</taxon>
    </lineage>
</organism>
<gene>
    <name evidence="3" type="primary">IFA-4_2</name>
    <name evidence="3" type="ORF">Ciccas_010476</name>
</gene>
<dbReference type="PROSITE" id="PS51841">
    <property type="entry name" value="LTD"/>
    <property type="match status" value="1"/>
</dbReference>
<keyword evidence="1" id="KW-0175">Coiled coil</keyword>
<reference evidence="3 4" key="1">
    <citation type="submission" date="2024-11" db="EMBL/GenBank/DDBJ databases">
        <title>Adaptive evolution of stress response genes in parasites aligns with host niche diversity.</title>
        <authorList>
            <person name="Hahn C."/>
            <person name="Resl P."/>
        </authorList>
    </citation>
    <scope>NUCLEOTIDE SEQUENCE [LARGE SCALE GENOMIC DNA]</scope>
    <source>
        <strain evidence="3">EGGRZ-B1_66</strain>
        <tissue evidence="3">Body</tissue>
    </source>
</reference>
<dbReference type="PANTHER" id="PTHR45721:SF12">
    <property type="entry name" value="INTERMEDIATE FILAMENT PROTEIN IFA-1"/>
    <property type="match status" value="1"/>
</dbReference>
<evidence type="ECO:0000313" key="4">
    <source>
        <dbReference type="Proteomes" id="UP001626550"/>
    </source>
</evidence>
<dbReference type="AlphaFoldDB" id="A0ABD2PU03"/>
<feature type="domain" description="LTD" evidence="2">
    <location>
        <begin position="12"/>
        <end position="133"/>
    </location>
</feature>
<comment type="caution">
    <text evidence="3">The sequence shown here is derived from an EMBL/GenBank/DDBJ whole genome shotgun (WGS) entry which is preliminary data.</text>
</comment>
<dbReference type="Pfam" id="PF00932">
    <property type="entry name" value="LTD"/>
    <property type="match status" value="1"/>
</dbReference>
<evidence type="ECO:0000256" key="1">
    <source>
        <dbReference type="ARBA" id="ARBA00023054"/>
    </source>
</evidence>
<protein>
    <submittedName>
        <fullName evidence="3">Lamin A C</fullName>
    </submittedName>
</protein>
<proteinExistence type="predicted"/>
<dbReference type="InterPro" id="IPR036415">
    <property type="entry name" value="Lamin_tail_dom_sf"/>
</dbReference>
<dbReference type="Proteomes" id="UP001626550">
    <property type="component" value="Unassembled WGS sequence"/>
</dbReference>
<accession>A0ABD2PU03</accession>
<keyword evidence="4" id="KW-1185">Reference proteome</keyword>
<name>A0ABD2PU03_9PLAT</name>
<dbReference type="SUPFAM" id="SSF74853">
    <property type="entry name" value="Lamin A/C globular tail domain"/>
    <property type="match status" value="1"/>
</dbReference>
<dbReference type="InterPro" id="IPR001322">
    <property type="entry name" value="Lamin_tail_dom"/>
</dbReference>
<sequence length="133" mass="15087">PPAPPRNQEVLARTQFDRSYKGAISVDDCAPDGKYVQLTNNSNMAQNIHGWRLRRDIDFGKQVVRYTFDDCVLEPRSSLRIWARGFKGPDAPGRDLESSYSTWGIGNFVKTTLYDPNGEKSLHLQLLPVLLYS</sequence>
<feature type="non-terminal residue" evidence="3">
    <location>
        <position position="1"/>
    </location>
</feature>